<protein>
    <submittedName>
        <fullName evidence="2">DNA-binding transcriptional regulator YhcF (GntR family)</fullName>
    </submittedName>
</protein>
<keyword evidence="2" id="KW-0238">DNA-binding</keyword>
<evidence type="ECO:0000313" key="2">
    <source>
        <dbReference type="EMBL" id="MBP1906315.1"/>
    </source>
</evidence>
<reference evidence="2 3" key="1">
    <citation type="submission" date="2021-03" db="EMBL/GenBank/DDBJ databases">
        <title>Genomic Encyclopedia of Type Strains, Phase IV (KMG-IV): sequencing the most valuable type-strain genomes for metagenomic binning, comparative biology and taxonomic classification.</title>
        <authorList>
            <person name="Goeker M."/>
        </authorList>
    </citation>
    <scope>NUCLEOTIDE SEQUENCE [LARGE SCALE GENOMIC DNA]</scope>
    <source>
        <strain evidence="2 3">DSM 14349</strain>
    </source>
</reference>
<dbReference type="RefSeq" id="WP_210089910.1">
    <property type="nucleotide sequence ID" value="NZ_JAGGKG010000014.1"/>
</dbReference>
<dbReference type="Pfam" id="PF22548">
    <property type="entry name" value="AEP-TOTE"/>
    <property type="match status" value="1"/>
</dbReference>
<evidence type="ECO:0000313" key="3">
    <source>
        <dbReference type="Proteomes" id="UP001519272"/>
    </source>
</evidence>
<dbReference type="EMBL" id="JAGGKG010000014">
    <property type="protein sequence ID" value="MBP1906315.1"/>
    <property type="molecule type" value="Genomic_DNA"/>
</dbReference>
<comment type="caution">
    <text evidence="2">The sequence shown here is derived from an EMBL/GenBank/DDBJ whole genome shotgun (WGS) entry which is preliminary data.</text>
</comment>
<dbReference type="SUPFAM" id="SSF46785">
    <property type="entry name" value="Winged helix' DNA-binding domain"/>
    <property type="match status" value="1"/>
</dbReference>
<name>A0ABS4FUT0_9BACL</name>
<dbReference type="Gene3D" id="1.10.10.10">
    <property type="entry name" value="Winged helix-like DNA-binding domain superfamily/Winged helix DNA-binding domain"/>
    <property type="match status" value="1"/>
</dbReference>
<feature type="domain" description="TOTE conflict system primase" evidence="1">
    <location>
        <begin position="49"/>
        <end position="204"/>
    </location>
</feature>
<evidence type="ECO:0000259" key="1">
    <source>
        <dbReference type="Pfam" id="PF22548"/>
    </source>
</evidence>
<sequence length="476" mass="55553">MNILLEKQIQKYKEALLAKLNHLVIGERKRYIEQYKQGDNVRYYTAKRILKDEVVIAHLEGKRTVGCYYIGKLSKFLCFDIDEPDPSIPLQLLKILKDMGFRSNELHIENSGSKGWHIWLFFEEPIPISRLTRFGKVIIAELGSMGSRIELRPEQSESSRGIKLPFAIHRKTMVRTTYLQHNLLFQENAIEYFLNIEPMGKERFEFLTNDLFAEQLQDDTPTIECSKSKVENNYSTKPNVLKGTPLHLAAEKLLHDGIPERGIEDKQGRHFYQFLIALYFKEQGYSEQETAHKVTEWALREKQYQRAKSSEDEIRQDVANDIHHIYCKDKKLFIPRQKEISVSYADIQLVQEIHDPVTQQIAWAILVLGRMFQKEGQVYFSIRQLVAMTGFSRNTVHRRLQVLIEANFIQLIQNGQYKSSKSMASLYVIPALLRDAESDTFIIPIKSTQWDEIFDETFDIFNSQRLTLESHQGIAE</sequence>
<dbReference type="Proteomes" id="UP001519272">
    <property type="component" value="Unassembled WGS sequence"/>
</dbReference>
<dbReference type="InterPro" id="IPR036388">
    <property type="entry name" value="WH-like_DNA-bd_sf"/>
</dbReference>
<keyword evidence="3" id="KW-1185">Reference proteome</keyword>
<gene>
    <name evidence="2" type="ORF">J2Z32_002964</name>
</gene>
<organism evidence="2 3">
    <name type="scientific">Paenibacillus turicensis</name>
    <dbReference type="NCBI Taxonomy" id="160487"/>
    <lineage>
        <taxon>Bacteria</taxon>
        <taxon>Bacillati</taxon>
        <taxon>Bacillota</taxon>
        <taxon>Bacilli</taxon>
        <taxon>Bacillales</taxon>
        <taxon>Paenibacillaceae</taxon>
        <taxon>Paenibacillus</taxon>
    </lineage>
</organism>
<accession>A0ABS4FUT0</accession>
<dbReference type="GO" id="GO:0003677">
    <property type="term" value="F:DNA binding"/>
    <property type="evidence" value="ECO:0007669"/>
    <property type="project" value="UniProtKB-KW"/>
</dbReference>
<dbReference type="InterPro" id="IPR054347">
    <property type="entry name" value="TOTE_primase"/>
</dbReference>
<proteinExistence type="predicted"/>
<dbReference type="SUPFAM" id="SSF56747">
    <property type="entry name" value="Prim-pol domain"/>
    <property type="match status" value="1"/>
</dbReference>
<dbReference type="InterPro" id="IPR036390">
    <property type="entry name" value="WH_DNA-bd_sf"/>
</dbReference>